<evidence type="ECO:0000313" key="4">
    <source>
        <dbReference type="Proteomes" id="UP000027073"/>
    </source>
</evidence>
<dbReference type="GO" id="GO:0015074">
    <property type="term" value="P:DNA integration"/>
    <property type="evidence" value="ECO:0007669"/>
    <property type="project" value="InterPro"/>
</dbReference>
<evidence type="ECO:0000259" key="2">
    <source>
        <dbReference type="PROSITE" id="PS51898"/>
    </source>
</evidence>
<keyword evidence="1" id="KW-0233">DNA recombination</keyword>
<evidence type="ECO:0000256" key="1">
    <source>
        <dbReference type="ARBA" id="ARBA00023172"/>
    </source>
</evidence>
<feature type="domain" description="Tyr recombinase" evidence="2">
    <location>
        <begin position="244"/>
        <end position="461"/>
    </location>
</feature>
<dbReference type="InterPro" id="IPR002104">
    <property type="entry name" value="Integrase_catalytic"/>
</dbReference>
<dbReference type="GO" id="GO:0006310">
    <property type="term" value="P:DNA recombination"/>
    <property type="evidence" value="ECO:0007669"/>
    <property type="project" value="UniProtKB-KW"/>
</dbReference>
<proteinExistence type="predicted"/>
<accession>A0A067NH88</accession>
<dbReference type="VEuPathDB" id="FungiDB:PLEOSDRAFT_168487"/>
<dbReference type="HOGENOM" id="CLU_059222_0_0_1"/>
<dbReference type="Gene3D" id="1.10.443.10">
    <property type="entry name" value="Intergrase catalytic core"/>
    <property type="match status" value="1"/>
</dbReference>
<gene>
    <name evidence="3" type="ORF">PLEOSDRAFT_168487</name>
</gene>
<name>A0A067NH88_PLEO1</name>
<evidence type="ECO:0000313" key="3">
    <source>
        <dbReference type="EMBL" id="KDQ27368.1"/>
    </source>
</evidence>
<dbReference type="OrthoDB" id="3163890at2759"/>
<dbReference type="SUPFAM" id="SSF56349">
    <property type="entry name" value="DNA breaking-rejoining enzymes"/>
    <property type="match status" value="1"/>
</dbReference>
<dbReference type="InParanoid" id="A0A067NH88"/>
<dbReference type="InterPro" id="IPR013762">
    <property type="entry name" value="Integrase-like_cat_sf"/>
</dbReference>
<dbReference type="Proteomes" id="UP000027073">
    <property type="component" value="Unassembled WGS sequence"/>
</dbReference>
<dbReference type="AlphaFoldDB" id="A0A067NH88"/>
<organism evidence="3 4">
    <name type="scientific">Pleurotus ostreatus (strain PC15)</name>
    <name type="common">Oyster mushroom</name>
    <dbReference type="NCBI Taxonomy" id="1137138"/>
    <lineage>
        <taxon>Eukaryota</taxon>
        <taxon>Fungi</taxon>
        <taxon>Dikarya</taxon>
        <taxon>Basidiomycota</taxon>
        <taxon>Agaricomycotina</taxon>
        <taxon>Agaricomycetes</taxon>
        <taxon>Agaricomycetidae</taxon>
        <taxon>Agaricales</taxon>
        <taxon>Pleurotineae</taxon>
        <taxon>Pleurotaceae</taxon>
        <taxon>Pleurotus</taxon>
    </lineage>
</organism>
<dbReference type="PROSITE" id="PS51898">
    <property type="entry name" value="TYR_RECOMBINASE"/>
    <property type="match status" value="1"/>
</dbReference>
<dbReference type="InterPro" id="IPR011010">
    <property type="entry name" value="DNA_brk_join_enz"/>
</dbReference>
<dbReference type="EMBL" id="KL198008">
    <property type="protein sequence ID" value="KDQ27368.1"/>
    <property type="molecule type" value="Genomic_DNA"/>
</dbReference>
<sequence>MAHCHSCGGPRSEWTWQMGSADGGVHPNVSCPTAKGRIQAFMGHGDFGSTSLQFCSSMSQQQQKDQDKEVDEEVLCLYLEEEDSLEDQIDVLVAESMEDFPEADDVDKEARYAASIARACITDNTRAGHIRIIKAYLTYHLRKDPKWDPKAVTARTPEDITHFITYKCGEKNEGCEGRRFSTAVSTRAALTYWYRTIRPDESITEWRQDPSSQKWYGLPTRSRRVADFMMGLEKTKARSGEISRSARALMLDDMHRLHDLCFDSINSTPAKLRWGIVRYAAYLFAWLLMLRIEEVLRLEFNSIDMIPGEREYFDVYLRTRKSSQTGITHGWRLWMNDSDPKICPLRALIRLAVLYGDSSRLSGPLFLKIDVKGAVLHEGLSNQILGRALSSDMQALGYRTWSLFGTHSFRRGGCQHRIKNGRWSVDMVAAWGGWSQVEAITMFRYFYSPDDNHEHMADYDRNDKSIKY</sequence>
<protein>
    <recommendedName>
        <fullName evidence="2">Tyr recombinase domain-containing protein</fullName>
    </recommendedName>
</protein>
<dbReference type="GO" id="GO:0003677">
    <property type="term" value="F:DNA binding"/>
    <property type="evidence" value="ECO:0007669"/>
    <property type="project" value="InterPro"/>
</dbReference>
<reference evidence="4" key="1">
    <citation type="journal article" date="2014" name="Proc. Natl. Acad. Sci. U.S.A.">
        <title>Extensive sampling of basidiomycete genomes demonstrates inadequacy of the white-rot/brown-rot paradigm for wood decay fungi.</title>
        <authorList>
            <person name="Riley R."/>
            <person name="Salamov A.A."/>
            <person name="Brown D.W."/>
            <person name="Nagy L.G."/>
            <person name="Floudas D."/>
            <person name="Held B.W."/>
            <person name="Levasseur A."/>
            <person name="Lombard V."/>
            <person name="Morin E."/>
            <person name="Otillar R."/>
            <person name="Lindquist E.A."/>
            <person name="Sun H."/>
            <person name="LaButti K.M."/>
            <person name="Schmutz J."/>
            <person name="Jabbour D."/>
            <person name="Luo H."/>
            <person name="Baker S.E."/>
            <person name="Pisabarro A.G."/>
            <person name="Walton J.D."/>
            <person name="Blanchette R.A."/>
            <person name="Henrissat B."/>
            <person name="Martin F."/>
            <person name="Cullen D."/>
            <person name="Hibbett D.S."/>
            <person name="Grigoriev I.V."/>
        </authorList>
    </citation>
    <scope>NUCLEOTIDE SEQUENCE [LARGE SCALE GENOMIC DNA]</scope>
    <source>
        <strain evidence="4">PC15</strain>
    </source>
</reference>